<dbReference type="InterPro" id="IPR010998">
    <property type="entry name" value="Integrase_recombinase_N"/>
</dbReference>
<evidence type="ECO:0000256" key="5">
    <source>
        <dbReference type="PROSITE-ProRule" id="PRU01248"/>
    </source>
</evidence>
<evidence type="ECO:0000313" key="10">
    <source>
        <dbReference type="Proteomes" id="UP000000225"/>
    </source>
</evidence>
<dbReference type="Pfam" id="PF00589">
    <property type="entry name" value="Phage_integrase"/>
    <property type="match status" value="1"/>
</dbReference>
<evidence type="ECO:0000256" key="6">
    <source>
        <dbReference type="SAM" id="MobiDB-lite"/>
    </source>
</evidence>
<evidence type="ECO:0000256" key="4">
    <source>
        <dbReference type="ARBA" id="ARBA00023172"/>
    </source>
</evidence>
<dbReference type="PROSITE" id="PS51900">
    <property type="entry name" value="CB"/>
    <property type="match status" value="1"/>
</dbReference>
<evidence type="ECO:0000256" key="1">
    <source>
        <dbReference type="ARBA" id="ARBA00008857"/>
    </source>
</evidence>
<dbReference type="SUPFAM" id="SSF56349">
    <property type="entry name" value="DNA breaking-rejoining enzymes"/>
    <property type="match status" value="1"/>
</dbReference>
<sequence length="421" mass="47742">MYDCHTNWHTILIGGAMYLLNRNGIYYYQRVTMCNGRRQTFRKSLKTRDKAQAQLLALQIHFNHSSPDVQQAVCISDAACRDVMSKPVGFEAEASTTQHPPLNGHVHIPACTGSPSGVESPVVPSEHTSPDQEEKLSGHVESYITEKQLSWAPKETKNQQNYINTFIENVGDKCLSEYTKADAVAFKTWLLGSGKSPTTINKYIQKLSLLFSWLADHTEQTTDIFKGLKLKRVKEVNVRSGYTDPELKQFDVWAKEQEPWRMFIAMIGRYHGLRSNEACQLYSDDIEQVNGVWCFNIRATRKDQSLKTEASQRLVPIHSKLLAAGFLDFVASRKVGRLFKELPYRNNSYSHLFGQWFSRNRPVDKDFHSLRHTVASKLKAAGIPLQYAAAILGHTNKAISYDRYGGDVPLNKLQEALEVAL</sequence>
<accession>A4SM73</accession>
<feature type="compositionally biased region" description="Low complexity" evidence="6">
    <location>
        <begin position="113"/>
        <end position="126"/>
    </location>
</feature>
<dbReference type="PANTHER" id="PTHR30349">
    <property type="entry name" value="PHAGE INTEGRASE-RELATED"/>
    <property type="match status" value="1"/>
</dbReference>
<feature type="domain" description="Tyr recombinase" evidence="7">
    <location>
        <begin position="236"/>
        <end position="418"/>
    </location>
</feature>
<gene>
    <name evidence="9" type="ordered locus">ASA_1922</name>
</gene>
<dbReference type="CDD" id="cd01184">
    <property type="entry name" value="INT_C_like_1"/>
    <property type="match status" value="1"/>
</dbReference>
<dbReference type="Proteomes" id="UP000000225">
    <property type="component" value="Chromosome"/>
</dbReference>
<keyword evidence="3 5" id="KW-0238">DNA-binding</keyword>
<dbReference type="InterPro" id="IPR050090">
    <property type="entry name" value="Tyrosine_recombinase_XerCD"/>
</dbReference>
<feature type="region of interest" description="Disordered" evidence="6">
    <location>
        <begin position="113"/>
        <end position="136"/>
    </location>
</feature>
<dbReference type="GO" id="GO:0003677">
    <property type="term" value="F:DNA binding"/>
    <property type="evidence" value="ECO:0007669"/>
    <property type="project" value="UniProtKB-UniRule"/>
</dbReference>
<evidence type="ECO:0000259" key="7">
    <source>
        <dbReference type="PROSITE" id="PS51898"/>
    </source>
</evidence>
<dbReference type="AlphaFoldDB" id="A4SM73"/>
<dbReference type="Gene3D" id="1.10.150.130">
    <property type="match status" value="1"/>
</dbReference>
<dbReference type="KEGG" id="asa:ASA_1922"/>
<evidence type="ECO:0000313" key="9">
    <source>
        <dbReference type="EMBL" id="ABO89995.1"/>
    </source>
</evidence>
<reference evidence="10" key="1">
    <citation type="journal article" date="2008" name="BMC Genomics">
        <title>The genome of Aeromonas salmonicida subsp. salmonicida A449: insights into the evolution of a fish pathogen.</title>
        <authorList>
            <person name="Reith M.E."/>
            <person name="Singh R.K."/>
            <person name="Curtis B."/>
            <person name="Boyd J.M."/>
            <person name="Bouevitch A."/>
            <person name="Kimball J."/>
            <person name="Munholland J."/>
            <person name="Murphy C."/>
            <person name="Sarty D."/>
            <person name="Williams J."/>
            <person name="Nash J.H."/>
            <person name="Johnson S.C."/>
            <person name="Brown L.L."/>
        </authorList>
    </citation>
    <scope>NUCLEOTIDE SEQUENCE [LARGE SCALE GENOMIC DNA]</scope>
    <source>
        <strain evidence="10">A449</strain>
    </source>
</reference>
<proteinExistence type="inferred from homology"/>
<dbReference type="eggNOG" id="COG0582">
    <property type="taxonomic scope" value="Bacteria"/>
</dbReference>
<keyword evidence="4" id="KW-0233">DNA recombination</keyword>
<comment type="similarity">
    <text evidence="1">Belongs to the 'phage' integrase family.</text>
</comment>
<dbReference type="InterPro" id="IPR044068">
    <property type="entry name" value="CB"/>
</dbReference>
<dbReference type="GO" id="GO:0006310">
    <property type="term" value="P:DNA recombination"/>
    <property type="evidence" value="ECO:0007669"/>
    <property type="project" value="UniProtKB-KW"/>
</dbReference>
<dbReference type="EMBL" id="CP000644">
    <property type="protein sequence ID" value="ABO89995.1"/>
    <property type="molecule type" value="Genomic_DNA"/>
</dbReference>
<evidence type="ECO:0000256" key="3">
    <source>
        <dbReference type="ARBA" id="ARBA00023125"/>
    </source>
</evidence>
<keyword evidence="2" id="KW-0229">DNA integration</keyword>
<feature type="domain" description="Core-binding (CB)" evidence="8">
    <location>
        <begin position="134"/>
        <end position="215"/>
    </location>
</feature>
<protein>
    <submittedName>
        <fullName evidence="9">Site-specific recombinase, phage integrase family</fullName>
    </submittedName>
</protein>
<dbReference type="PANTHER" id="PTHR30349:SF41">
    <property type="entry name" value="INTEGRASE_RECOMBINASE PROTEIN MJ0367-RELATED"/>
    <property type="match status" value="1"/>
</dbReference>
<evidence type="ECO:0000259" key="8">
    <source>
        <dbReference type="PROSITE" id="PS51900"/>
    </source>
</evidence>
<dbReference type="PROSITE" id="PS51898">
    <property type="entry name" value="TYR_RECOMBINASE"/>
    <property type="match status" value="1"/>
</dbReference>
<dbReference type="STRING" id="29491.GCA_000820065_01036"/>
<dbReference type="InterPro" id="IPR002104">
    <property type="entry name" value="Integrase_catalytic"/>
</dbReference>
<evidence type="ECO:0000256" key="2">
    <source>
        <dbReference type="ARBA" id="ARBA00022908"/>
    </source>
</evidence>
<dbReference type="InterPro" id="IPR013762">
    <property type="entry name" value="Integrase-like_cat_sf"/>
</dbReference>
<name>A4SM73_AERS4</name>
<dbReference type="GO" id="GO:0015074">
    <property type="term" value="P:DNA integration"/>
    <property type="evidence" value="ECO:0007669"/>
    <property type="project" value="UniProtKB-KW"/>
</dbReference>
<dbReference type="InterPro" id="IPR011010">
    <property type="entry name" value="DNA_brk_join_enz"/>
</dbReference>
<dbReference type="HOGENOM" id="CLU_022238_0_0_6"/>
<organism evidence="9 10">
    <name type="scientific">Aeromonas salmonicida (strain A449)</name>
    <dbReference type="NCBI Taxonomy" id="382245"/>
    <lineage>
        <taxon>Bacteria</taxon>
        <taxon>Pseudomonadati</taxon>
        <taxon>Pseudomonadota</taxon>
        <taxon>Gammaproteobacteria</taxon>
        <taxon>Aeromonadales</taxon>
        <taxon>Aeromonadaceae</taxon>
        <taxon>Aeromonas</taxon>
    </lineage>
</organism>
<dbReference type="Gene3D" id="1.10.443.10">
    <property type="entry name" value="Intergrase catalytic core"/>
    <property type="match status" value="1"/>
</dbReference>